<accession>A0ABV6UCX4</accession>
<feature type="region of interest" description="Disordered" evidence="2">
    <location>
        <begin position="125"/>
        <end position="144"/>
    </location>
</feature>
<dbReference type="Proteomes" id="UP001589870">
    <property type="component" value="Unassembled WGS sequence"/>
</dbReference>
<evidence type="ECO:0000259" key="3">
    <source>
        <dbReference type="Pfam" id="PF13205"/>
    </source>
</evidence>
<dbReference type="InterPro" id="IPR032812">
    <property type="entry name" value="SbsA_Ig"/>
</dbReference>
<dbReference type="Pfam" id="PF13205">
    <property type="entry name" value="Big_5"/>
    <property type="match status" value="1"/>
</dbReference>
<feature type="compositionally biased region" description="Polar residues" evidence="2">
    <location>
        <begin position="1"/>
        <end position="13"/>
    </location>
</feature>
<evidence type="ECO:0000256" key="2">
    <source>
        <dbReference type="SAM" id="MobiDB-lite"/>
    </source>
</evidence>
<keyword evidence="1" id="KW-0732">Signal</keyword>
<feature type="compositionally biased region" description="Polar residues" evidence="2">
    <location>
        <begin position="125"/>
        <end position="137"/>
    </location>
</feature>
<evidence type="ECO:0000313" key="4">
    <source>
        <dbReference type="EMBL" id="MFC0866054.1"/>
    </source>
</evidence>
<gene>
    <name evidence="4" type="ORF">ACFHYQ_27525</name>
</gene>
<sequence length="646" mass="69744">MTASLVVTTSPTSALADIQPTPSQQQSKDRRIELWATKKKQAKALGKRLEIEELRTEVSTTYANADGKTLRTELYTEPIRVKRDDAWHPVDTTLEVKDGVVKPKMANSGLALSDGGNTVAVSISPTQASSAKRSTAKVSAPNKLSKPKLAGNRALFSSAYGQGADLVVTATPTGYRQEIVIREQPTGSLKFRLPVSPPAGVSFGETTSGTPTLVKKAADGKQDKVADISSVLMQDSVAADATATPEEGRAGRATISVENTSDGQILVITPDPKFLADPAVTYPVTVAATSSDWWEPDIKKGGADTFINDDVYYDSWNNFNLDRILVGKSNSGRVRWRSYIRFPNIPSDSLLRGAKVQNADLTLWNHLSNDCGSVVGSGVTARRVTSPWDEMTMQWASQPSVTSAGADTEYGAYSPDCARGGWAAKEWYLIHSVNGIVQAWADGSPNYGFQLAAGNESDSTNWRRYRTMEYRCCSVGAHPPKLTVDFEPASRIVVISNYSGDAWTTAPSYEKAKQYEANGSQDFPTIEGLTASQVADLKLDERLPAYEIDSSQLEPYPGEEWNPDDNPYEFPEPPIPPSIVETSPVKDATDVPADSSVVVTFSEPVTEATLVMKDPQGAEIAGATTVDGTNKVLTFHPAQSLITQTT</sequence>
<name>A0ABV6UCX4_9ACTN</name>
<protein>
    <submittedName>
        <fullName evidence="4">DNRLRE domain-containing protein</fullName>
    </submittedName>
</protein>
<keyword evidence="5" id="KW-1185">Reference proteome</keyword>
<organism evidence="4 5">
    <name type="scientific">Sphaerimonospora cavernae</name>
    <dbReference type="NCBI Taxonomy" id="1740611"/>
    <lineage>
        <taxon>Bacteria</taxon>
        <taxon>Bacillati</taxon>
        <taxon>Actinomycetota</taxon>
        <taxon>Actinomycetes</taxon>
        <taxon>Streptosporangiales</taxon>
        <taxon>Streptosporangiaceae</taxon>
        <taxon>Sphaerimonospora</taxon>
    </lineage>
</organism>
<proteinExistence type="predicted"/>
<dbReference type="RefSeq" id="WP_394304057.1">
    <property type="nucleotide sequence ID" value="NZ_JBHMQT010000064.1"/>
</dbReference>
<dbReference type="NCBIfam" id="NF033679">
    <property type="entry name" value="DNRLRE_dom"/>
    <property type="match status" value="1"/>
</dbReference>
<feature type="non-terminal residue" evidence="4">
    <location>
        <position position="646"/>
    </location>
</feature>
<comment type="caution">
    <text evidence="4">The sequence shown here is derived from an EMBL/GenBank/DDBJ whole genome shotgun (WGS) entry which is preliminary data.</text>
</comment>
<dbReference type="EMBL" id="JBHMQT010000064">
    <property type="protein sequence ID" value="MFC0866054.1"/>
    <property type="molecule type" value="Genomic_DNA"/>
</dbReference>
<reference evidence="4 5" key="1">
    <citation type="submission" date="2024-09" db="EMBL/GenBank/DDBJ databases">
        <authorList>
            <person name="Sun Q."/>
            <person name="Mori K."/>
        </authorList>
    </citation>
    <scope>NUCLEOTIDE SEQUENCE [LARGE SCALE GENOMIC DNA]</scope>
    <source>
        <strain evidence="4 5">TBRC 1851</strain>
    </source>
</reference>
<evidence type="ECO:0000256" key="1">
    <source>
        <dbReference type="ARBA" id="ARBA00022729"/>
    </source>
</evidence>
<evidence type="ECO:0000313" key="5">
    <source>
        <dbReference type="Proteomes" id="UP001589870"/>
    </source>
</evidence>
<feature type="domain" description="SbsA Ig-like" evidence="3">
    <location>
        <begin position="575"/>
        <end position="646"/>
    </location>
</feature>
<feature type="region of interest" description="Disordered" evidence="2">
    <location>
        <begin position="1"/>
        <end position="28"/>
    </location>
</feature>